<organism evidence="2 3">
    <name type="scientific">Volvox reticuliferus</name>
    <dbReference type="NCBI Taxonomy" id="1737510"/>
    <lineage>
        <taxon>Eukaryota</taxon>
        <taxon>Viridiplantae</taxon>
        <taxon>Chlorophyta</taxon>
        <taxon>core chlorophytes</taxon>
        <taxon>Chlorophyceae</taxon>
        <taxon>CS clade</taxon>
        <taxon>Chlamydomonadales</taxon>
        <taxon>Volvocaceae</taxon>
        <taxon>Volvox</taxon>
    </lineage>
</organism>
<dbReference type="Proteomes" id="UP000747110">
    <property type="component" value="Unassembled WGS sequence"/>
</dbReference>
<dbReference type="OrthoDB" id="10486410at2759"/>
<proteinExistence type="predicted"/>
<comment type="caution">
    <text evidence="2">The sequence shown here is derived from an EMBL/GenBank/DDBJ whole genome shotgun (WGS) entry which is preliminary data.</text>
</comment>
<evidence type="ECO:0000256" key="1">
    <source>
        <dbReference type="SAM" id="MobiDB-lite"/>
    </source>
</evidence>
<keyword evidence="3" id="KW-1185">Reference proteome</keyword>
<feature type="compositionally biased region" description="Low complexity" evidence="1">
    <location>
        <begin position="690"/>
        <end position="699"/>
    </location>
</feature>
<dbReference type="AlphaFoldDB" id="A0A8J4LT44"/>
<protein>
    <submittedName>
        <fullName evidence="2">Uncharacterized protein</fullName>
    </submittedName>
</protein>
<feature type="region of interest" description="Disordered" evidence="1">
    <location>
        <begin position="61"/>
        <end position="88"/>
    </location>
</feature>
<dbReference type="PRINTS" id="PR01217">
    <property type="entry name" value="PRICHEXTENSN"/>
</dbReference>
<evidence type="ECO:0000313" key="3">
    <source>
        <dbReference type="Proteomes" id="UP000747110"/>
    </source>
</evidence>
<feature type="compositionally biased region" description="Basic and acidic residues" evidence="1">
    <location>
        <begin position="11"/>
        <end position="20"/>
    </location>
</feature>
<feature type="compositionally biased region" description="Pro residues" evidence="1">
    <location>
        <begin position="700"/>
        <end position="724"/>
    </location>
</feature>
<feature type="region of interest" description="Disordered" evidence="1">
    <location>
        <begin position="1"/>
        <end position="24"/>
    </location>
</feature>
<dbReference type="EMBL" id="BNCP01000017">
    <property type="protein sequence ID" value="GIL80171.1"/>
    <property type="molecule type" value="Genomic_DNA"/>
</dbReference>
<accession>A0A8J4LT44</accession>
<gene>
    <name evidence="2" type="ORF">Vretifemale_9350</name>
</gene>
<sequence>MSGSINNCGRWRTDGRHKEPQQQQQLRLRRGSLQLPNCSHSLSLLLLVQLAVLSATLLTGANAAKKPPPPPLRKPPPSPPKAPPPPPPVVAAAPSIALILKGRLQYRTTKPGGKWMLASAVNIDVKYLLPGQPVDITTGQPIPAGRWISLTCFLPNSTATTCSNITNAMINQAALPVPSTDITLRVLVMVVNVSASTQCGSRAGANVTQVENAFLGPNGYADFFGNCSYGKMVFDRQALKVVPVAVNCSLPIAMCNEDAISMAAKQALPADIQIGSYSHFVFVLPANMAVTCGWVGLAELPGTQSWFTPDNLGIFSKGTVMQEMLHNFGLYHGWKDGLEYEDYSTAMGSGDSCPSAPELWRLGWATPLAQLNSSSFPRATYNTFNLPATYLGPTGVMIKIQPDWLDPLYTKNLYLALRMKAAGDRDLLDQFSGKMNMHEINRDIDNSALAPGDPRVSFLGALIPSSSVTFFNYKLHILTDVLDTITNSISVKICRFLIGPNDCVDSALQPPPPFPWPPSSPPSPLPIQSPPPPPRTQLSSTSPPPPPPPSPPPPPPPSPPPPPPPSPPPPPPPSPPPPPPPSPPPPPPPSPPPPPPPSPPPPPPPSPPPPPPPSPPPPPPPSPPPPPPPSPPPPPPPSPPPPPPPSPPPPPPPSPPPPPPPSPPPPSPSSAGSAPQPYSVPYNDDNASNPSPKSPKSSPLKPPPTVRPPPKSSELKPPPTVRPPPKSKDED</sequence>
<feature type="compositionally biased region" description="Pro residues" evidence="1">
    <location>
        <begin position="509"/>
        <end position="535"/>
    </location>
</feature>
<dbReference type="SUPFAM" id="SSF55486">
    <property type="entry name" value="Metalloproteases ('zincins'), catalytic domain"/>
    <property type="match status" value="1"/>
</dbReference>
<name>A0A8J4LT44_9CHLO</name>
<dbReference type="InterPro" id="IPR008752">
    <property type="entry name" value="Peptidase_M11"/>
</dbReference>
<dbReference type="Pfam" id="PF05548">
    <property type="entry name" value="Peptidase_M11"/>
    <property type="match status" value="1"/>
</dbReference>
<reference evidence="2" key="1">
    <citation type="journal article" date="2021" name="Proc. Natl. Acad. Sci. U.S.A.">
        <title>Three genomes in the algal genus Volvox reveal the fate of a haploid sex-determining region after a transition to homothallism.</title>
        <authorList>
            <person name="Yamamoto K."/>
            <person name="Hamaji T."/>
            <person name="Kawai-Toyooka H."/>
            <person name="Matsuzaki R."/>
            <person name="Takahashi F."/>
            <person name="Nishimura Y."/>
            <person name="Kawachi M."/>
            <person name="Noguchi H."/>
            <person name="Minakuchi Y."/>
            <person name="Umen J.G."/>
            <person name="Toyoda A."/>
            <person name="Nozaki H."/>
        </authorList>
    </citation>
    <scope>NUCLEOTIDE SEQUENCE</scope>
    <source>
        <strain evidence="2">NIES-3786</strain>
    </source>
</reference>
<evidence type="ECO:0000313" key="2">
    <source>
        <dbReference type="EMBL" id="GIL80171.1"/>
    </source>
</evidence>
<feature type="compositionally biased region" description="Pro residues" evidence="1">
    <location>
        <begin position="542"/>
        <end position="668"/>
    </location>
</feature>
<feature type="region of interest" description="Disordered" evidence="1">
    <location>
        <begin position="509"/>
        <end position="731"/>
    </location>
</feature>
<feature type="compositionally biased region" description="Pro residues" evidence="1">
    <location>
        <begin position="66"/>
        <end position="88"/>
    </location>
</feature>